<evidence type="ECO:0000313" key="2">
    <source>
        <dbReference type="EMBL" id="KAK1837899.1"/>
    </source>
</evidence>
<accession>A0AAD9E537</accession>
<evidence type="ECO:0000313" key="3">
    <source>
        <dbReference type="Proteomes" id="UP001243330"/>
    </source>
</evidence>
<feature type="transmembrane region" description="Helical" evidence="1">
    <location>
        <begin position="50"/>
        <end position="68"/>
    </location>
</feature>
<keyword evidence="1" id="KW-0812">Transmembrane</keyword>
<organism evidence="2 3">
    <name type="scientific">Colletotrichum chrysophilum</name>
    <dbReference type="NCBI Taxonomy" id="1836956"/>
    <lineage>
        <taxon>Eukaryota</taxon>
        <taxon>Fungi</taxon>
        <taxon>Dikarya</taxon>
        <taxon>Ascomycota</taxon>
        <taxon>Pezizomycotina</taxon>
        <taxon>Sordariomycetes</taxon>
        <taxon>Hypocreomycetidae</taxon>
        <taxon>Glomerellales</taxon>
        <taxon>Glomerellaceae</taxon>
        <taxon>Colletotrichum</taxon>
        <taxon>Colletotrichum gloeosporioides species complex</taxon>
    </lineage>
</organism>
<name>A0AAD9E537_9PEZI</name>
<reference evidence="2" key="1">
    <citation type="submission" date="2023-01" db="EMBL/GenBank/DDBJ databases">
        <title>Colletotrichum chrysophilum M932 genome sequence.</title>
        <authorList>
            <person name="Baroncelli R."/>
        </authorList>
    </citation>
    <scope>NUCLEOTIDE SEQUENCE</scope>
    <source>
        <strain evidence="2">M932</strain>
    </source>
</reference>
<keyword evidence="1" id="KW-1133">Transmembrane helix</keyword>
<feature type="transmembrane region" description="Helical" evidence="1">
    <location>
        <begin position="12"/>
        <end position="30"/>
    </location>
</feature>
<keyword evidence="3" id="KW-1185">Reference proteome</keyword>
<sequence length="112" mass="11652">MRAKAQLPSHMIALALTAGWLMVIGMLSVCRLLNVGAARDVGVLGARRGLLKRAELVLARVLFLLLAGEVEGGLAVLATIMSTLVSVEAFGSVQVLLGKSFLSPHVGGCDDV</sequence>
<comment type="caution">
    <text evidence="2">The sequence shown here is derived from an EMBL/GenBank/DDBJ whole genome shotgun (WGS) entry which is preliminary data.</text>
</comment>
<dbReference type="EMBL" id="JAQOWY010000968">
    <property type="protein sequence ID" value="KAK1837899.1"/>
    <property type="molecule type" value="Genomic_DNA"/>
</dbReference>
<evidence type="ECO:0000256" key="1">
    <source>
        <dbReference type="SAM" id="Phobius"/>
    </source>
</evidence>
<protein>
    <submittedName>
        <fullName evidence="2">Uncharacterized protein</fullName>
    </submittedName>
</protein>
<proteinExistence type="predicted"/>
<dbReference type="Proteomes" id="UP001243330">
    <property type="component" value="Unassembled WGS sequence"/>
</dbReference>
<dbReference type="AlphaFoldDB" id="A0AAD9E537"/>
<gene>
    <name evidence="2" type="ORF">CCHR01_19477</name>
</gene>
<keyword evidence="1" id="KW-0472">Membrane</keyword>